<evidence type="ECO:0000313" key="6">
    <source>
        <dbReference type="Proteomes" id="UP000237347"/>
    </source>
</evidence>
<proteinExistence type="inferred from homology"/>
<dbReference type="InterPro" id="IPR032752">
    <property type="entry name" value="DC-UbP/UBTD2_N"/>
</dbReference>
<dbReference type="GO" id="GO:0008299">
    <property type="term" value="P:isoprenoid biosynthetic process"/>
    <property type="evidence" value="ECO:0007669"/>
    <property type="project" value="InterPro"/>
</dbReference>
<evidence type="ECO:0000256" key="2">
    <source>
        <dbReference type="RuleBase" id="RU004466"/>
    </source>
</evidence>
<dbReference type="InterPro" id="IPR039869">
    <property type="entry name" value="UBTD1/2"/>
</dbReference>
<accession>A0AAW0LLS0</accession>
<dbReference type="Gene3D" id="1.20.225.20">
    <property type="entry name" value="Ub domain-containing protein, DC-UbP/UBTD2, N-terminal domain"/>
    <property type="match status" value="1"/>
</dbReference>
<evidence type="ECO:0000256" key="3">
    <source>
        <dbReference type="SAM" id="MobiDB-lite"/>
    </source>
</evidence>
<feature type="domain" description="DC-UbP/UBTD2 N-terminal" evidence="4">
    <location>
        <begin position="15"/>
        <end position="103"/>
    </location>
</feature>
<sequence>MGCAGSSQAKPDGTAKKIRKPKPWKHPQPITKTQLMQLRDEFWDTAPHYGGRKEIWDALRAAAEADLSLAQAIVDSAGVIVQSADLTICYDERVSKLKVKVEVIKGGFRVEEEVAVLAGDVLLAFAFEHIAVSTVGVPPTRDIRAVKELARSIRTEGLVAGQVVDICSEGLSDVGLEPLEFIHLHKTAALLEATVVLGAILGGGSHKEVEKDQLDGFDPKKVKWIVLFDKRLEDFAVADELVSNLGIFFYMDESIILKKRWR</sequence>
<dbReference type="Gene3D" id="1.10.600.10">
    <property type="entry name" value="Farnesyl Diphosphate Synthase"/>
    <property type="match status" value="1"/>
</dbReference>
<organism evidence="5 6">
    <name type="scientific">Quercus suber</name>
    <name type="common">Cork oak</name>
    <dbReference type="NCBI Taxonomy" id="58331"/>
    <lineage>
        <taxon>Eukaryota</taxon>
        <taxon>Viridiplantae</taxon>
        <taxon>Streptophyta</taxon>
        <taxon>Embryophyta</taxon>
        <taxon>Tracheophyta</taxon>
        <taxon>Spermatophyta</taxon>
        <taxon>Magnoliopsida</taxon>
        <taxon>eudicotyledons</taxon>
        <taxon>Gunneridae</taxon>
        <taxon>Pentapetalae</taxon>
        <taxon>rosids</taxon>
        <taxon>fabids</taxon>
        <taxon>Fagales</taxon>
        <taxon>Fagaceae</taxon>
        <taxon>Quercus</taxon>
    </lineage>
</organism>
<gene>
    <name evidence="5" type="primary">GGPS1</name>
    <name evidence="5" type="ORF">CFP56_040357</name>
</gene>
<dbReference type="Pfam" id="PF16455">
    <property type="entry name" value="UBD"/>
    <property type="match status" value="1"/>
</dbReference>
<comment type="caution">
    <text evidence="5">The sequence shown here is derived from an EMBL/GenBank/DDBJ whole genome shotgun (WGS) entry which is preliminary data.</text>
</comment>
<dbReference type="InterPro" id="IPR038169">
    <property type="entry name" value="DC-UbP/UBTD2_N_sf"/>
</dbReference>
<dbReference type="Proteomes" id="UP000237347">
    <property type="component" value="Unassembled WGS sequence"/>
</dbReference>
<dbReference type="PANTHER" id="PTHR13609">
    <property type="entry name" value="UBIQUITIN DOMAIN CONTAINING 1 PROTEIN-RELATED"/>
    <property type="match status" value="1"/>
</dbReference>
<dbReference type="SUPFAM" id="SSF48576">
    <property type="entry name" value="Terpenoid synthases"/>
    <property type="match status" value="1"/>
</dbReference>
<dbReference type="GO" id="GO:0004659">
    <property type="term" value="F:prenyltransferase activity"/>
    <property type="evidence" value="ECO:0007669"/>
    <property type="project" value="InterPro"/>
</dbReference>
<name>A0AAW0LLS0_QUESU</name>
<dbReference type="InterPro" id="IPR008949">
    <property type="entry name" value="Isoprenoid_synthase_dom_sf"/>
</dbReference>
<dbReference type="EMBL" id="PKMF04000080">
    <property type="protein sequence ID" value="KAK7852046.1"/>
    <property type="molecule type" value="Genomic_DNA"/>
</dbReference>
<comment type="similarity">
    <text evidence="1 2">Belongs to the FPP/GGPP synthase family.</text>
</comment>
<feature type="region of interest" description="Disordered" evidence="3">
    <location>
        <begin position="1"/>
        <end position="30"/>
    </location>
</feature>
<evidence type="ECO:0000259" key="4">
    <source>
        <dbReference type="Pfam" id="PF16455"/>
    </source>
</evidence>
<evidence type="ECO:0000256" key="1">
    <source>
        <dbReference type="ARBA" id="ARBA00006706"/>
    </source>
</evidence>
<reference evidence="5 6" key="1">
    <citation type="journal article" date="2018" name="Sci. Data">
        <title>The draft genome sequence of cork oak.</title>
        <authorList>
            <person name="Ramos A.M."/>
            <person name="Usie A."/>
            <person name="Barbosa P."/>
            <person name="Barros P.M."/>
            <person name="Capote T."/>
            <person name="Chaves I."/>
            <person name="Simoes F."/>
            <person name="Abreu I."/>
            <person name="Carrasquinho I."/>
            <person name="Faro C."/>
            <person name="Guimaraes J.B."/>
            <person name="Mendonca D."/>
            <person name="Nobrega F."/>
            <person name="Rodrigues L."/>
            <person name="Saibo N.J.M."/>
            <person name="Varela M.C."/>
            <person name="Egas C."/>
            <person name="Matos J."/>
            <person name="Miguel C.M."/>
            <person name="Oliveira M.M."/>
            <person name="Ricardo C.P."/>
            <person name="Goncalves S."/>
        </authorList>
    </citation>
    <scope>NUCLEOTIDE SEQUENCE [LARGE SCALE GENOMIC DNA]</scope>
    <source>
        <strain evidence="6">cv. HL8</strain>
    </source>
</reference>
<dbReference type="AlphaFoldDB" id="A0AAW0LLS0"/>
<keyword evidence="2" id="KW-0808">Transferase</keyword>
<dbReference type="InterPro" id="IPR000092">
    <property type="entry name" value="Polyprenyl_synt"/>
</dbReference>
<feature type="compositionally biased region" description="Basic residues" evidence="3">
    <location>
        <begin position="16"/>
        <end position="25"/>
    </location>
</feature>
<protein>
    <submittedName>
        <fullName evidence="5">Geranylgeranyl pyrophosphate synthase</fullName>
    </submittedName>
</protein>
<dbReference type="Pfam" id="PF00348">
    <property type="entry name" value="polyprenyl_synt"/>
    <property type="match status" value="1"/>
</dbReference>
<keyword evidence="6" id="KW-1185">Reference proteome</keyword>
<evidence type="ECO:0000313" key="5">
    <source>
        <dbReference type="EMBL" id="KAK7852046.1"/>
    </source>
</evidence>